<proteinExistence type="predicted"/>
<accession>A0A381P1T1</accession>
<sequence>MATNVKGKAPVLVVLQMTGGNDFMNTLVPYTSGLYYDSRQTVRITEDRVLELNDELGFHPAAAPLKEMFDAGDVAIVQGIGYENSNRSHFRAMDIMHTAEPNAISTEGWLAKAIKQLDPEGKDVLTGVSFGRGLPRAMAAPGVRVTSVGDLDTYGLMTSVDIKEDRAEAMDIFKRFYTPAIGSGATMSYLQQTGDDVLTGIDQLQTVPGSYKSTVEYADNPIAKSLRDVARTHIAGLGTRIFYVQHGGYDHHAVEMPAHEKLLGELSGALRDFMDDLREHDSAEEVVVYAFTEFGRRVQDNGSGTDHGSGGGAFIIGDRVEGGLYSEYPSLDPKTFANGEDLEHTFDFRGVYATLLEQWMSIDSIDIVRGKYEQLQPFRVA</sequence>
<dbReference type="EMBL" id="UINC01000772">
    <property type="protein sequence ID" value="SUZ60896.1"/>
    <property type="molecule type" value="Genomic_DNA"/>
</dbReference>
<gene>
    <name evidence="1" type="ORF">METZ01_LOCUS13750</name>
</gene>
<dbReference type="Pfam" id="PF07394">
    <property type="entry name" value="DUF1501"/>
    <property type="match status" value="1"/>
</dbReference>
<protein>
    <recommendedName>
        <fullName evidence="2">DUF1501 domain-containing protein</fullName>
    </recommendedName>
</protein>
<evidence type="ECO:0000313" key="1">
    <source>
        <dbReference type="EMBL" id="SUZ60896.1"/>
    </source>
</evidence>
<reference evidence="1" key="1">
    <citation type="submission" date="2018-05" db="EMBL/GenBank/DDBJ databases">
        <authorList>
            <person name="Lanie J.A."/>
            <person name="Ng W.-L."/>
            <person name="Kazmierczak K.M."/>
            <person name="Andrzejewski T.M."/>
            <person name="Davidsen T.M."/>
            <person name="Wayne K.J."/>
            <person name="Tettelin H."/>
            <person name="Glass J.I."/>
            <person name="Rusch D."/>
            <person name="Podicherti R."/>
            <person name="Tsui H.-C.T."/>
            <person name="Winkler M.E."/>
        </authorList>
    </citation>
    <scope>NUCLEOTIDE SEQUENCE</scope>
</reference>
<name>A0A381P1T1_9ZZZZ</name>
<dbReference type="AlphaFoldDB" id="A0A381P1T1"/>
<dbReference type="InterPro" id="IPR010869">
    <property type="entry name" value="DUF1501"/>
</dbReference>
<evidence type="ECO:0008006" key="2">
    <source>
        <dbReference type="Google" id="ProtNLM"/>
    </source>
</evidence>
<organism evidence="1">
    <name type="scientific">marine metagenome</name>
    <dbReference type="NCBI Taxonomy" id="408172"/>
    <lineage>
        <taxon>unclassified sequences</taxon>
        <taxon>metagenomes</taxon>
        <taxon>ecological metagenomes</taxon>
    </lineage>
</organism>